<gene>
    <name evidence="3" type="ORF">Pyn_37771</name>
</gene>
<dbReference type="InterPro" id="IPR058580">
    <property type="entry name" value="DUF2828"/>
</dbReference>
<proteinExistence type="predicted"/>
<dbReference type="Proteomes" id="UP000250321">
    <property type="component" value="Unassembled WGS sequence"/>
</dbReference>
<feature type="domain" description="DUF2828" evidence="1">
    <location>
        <begin position="75"/>
        <end position="181"/>
    </location>
</feature>
<dbReference type="Pfam" id="PF11443">
    <property type="entry name" value="DUF2828"/>
    <property type="match status" value="1"/>
</dbReference>
<dbReference type="InterPro" id="IPR056690">
    <property type="entry name" value="DUF7788"/>
</dbReference>
<dbReference type="EMBL" id="PJQY01000276">
    <property type="protein sequence ID" value="PQQ14045.1"/>
    <property type="molecule type" value="Genomic_DNA"/>
</dbReference>
<comment type="caution">
    <text evidence="3">The sequence shown here is derived from an EMBL/GenBank/DDBJ whole genome shotgun (WGS) entry which is preliminary data.</text>
</comment>
<accession>A0A314Z195</accession>
<dbReference type="PANTHER" id="PTHR31373">
    <property type="entry name" value="OS06G0652100 PROTEIN"/>
    <property type="match status" value="1"/>
</dbReference>
<dbReference type="PANTHER" id="PTHR31373:SF17">
    <property type="entry name" value="OS06G0652100 PROTEIN"/>
    <property type="match status" value="1"/>
</dbReference>
<name>A0A314Z195_PRUYE</name>
<feature type="domain" description="DUF7788" evidence="2">
    <location>
        <begin position="354"/>
        <end position="535"/>
    </location>
</feature>
<evidence type="ECO:0000259" key="1">
    <source>
        <dbReference type="Pfam" id="PF11443"/>
    </source>
</evidence>
<evidence type="ECO:0000313" key="3">
    <source>
        <dbReference type="EMBL" id="PQQ14045.1"/>
    </source>
</evidence>
<reference evidence="3 4" key="1">
    <citation type="submission" date="2018-02" db="EMBL/GenBank/DDBJ databases">
        <title>Draft genome of wild Prunus yedoensis var. nudiflora.</title>
        <authorList>
            <person name="Baek S."/>
            <person name="Kim J.-H."/>
            <person name="Choi K."/>
            <person name="Kim G.-B."/>
            <person name="Cho A."/>
            <person name="Jang H."/>
            <person name="Shin C.-H."/>
            <person name="Yu H.-J."/>
            <person name="Mun J.-H."/>
        </authorList>
    </citation>
    <scope>NUCLEOTIDE SEQUENCE [LARGE SCALE GENOMIC DNA]</scope>
    <source>
        <strain evidence="4">cv. Jeju island</strain>
        <tissue evidence="3">Leaf</tissue>
    </source>
</reference>
<keyword evidence="4" id="KW-1185">Reference proteome</keyword>
<dbReference type="OrthoDB" id="10415499at2759"/>
<protein>
    <submittedName>
        <fullName evidence="3">Uncharacterized protein</fullName>
    </submittedName>
</protein>
<evidence type="ECO:0000313" key="4">
    <source>
        <dbReference type="Proteomes" id="UP000250321"/>
    </source>
</evidence>
<dbReference type="AlphaFoldDB" id="A0A314Z195"/>
<sequence length="557" mass="62509">MPSTSLKFELDTNGAQLRPAQQPFPHYLIRLTTTRLAFQQKNTRRLVASYTTDVAPPPPQSSALRRSVSKRTKTLGNPCLDLFFHVLPNTRAPYKYLDQLLPLAWSHDSLTTLKLICNLRDDYDLGKSYLQAFYRAALWLHHNHPKTLACNADTIVSEFSESVGTMNDLVEILHRLSKKDKNNTIAMANGNTDYRFLHDRVSDIFADYLREDIQNLEKQKEEILSSAAFFCPPVGSSLDRATLLCESIARKVFPIESQGLQEAHYADRVRDRLSKEVLVPLAEFLSSEGSQGRGCPIKKYLEDLKASKIELESEALLPHEIIGYANDGDVGQAAELQWKAMVEEVYLKQGKFSNCLVACNVSSGLFKNVSVALAVLVSQLGEEPWKGKVINFSPEPELHNLGDDIDNDALMSKCASVGRMVCGREIDFRKVFDMILQVAVDGNLRPDQMVKKVFVLTPRENFDWAGGSCWESDYEAIQSNFKEKGYGDAVPQIVFWQLDHYDRVPVPCRRRPGVATLGGFSSNLFKSFLDKDGEVGPHHVMEAAISGPQYQNLAVVD</sequence>
<evidence type="ECO:0000259" key="2">
    <source>
        <dbReference type="Pfam" id="PF25043"/>
    </source>
</evidence>
<dbReference type="PIRSF" id="PIRSF015417">
    <property type="entry name" value="T31B5_30_vWA"/>
    <property type="match status" value="1"/>
</dbReference>
<organism evidence="3 4">
    <name type="scientific">Prunus yedoensis var. nudiflora</name>
    <dbReference type="NCBI Taxonomy" id="2094558"/>
    <lineage>
        <taxon>Eukaryota</taxon>
        <taxon>Viridiplantae</taxon>
        <taxon>Streptophyta</taxon>
        <taxon>Embryophyta</taxon>
        <taxon>Tracheophyta</taxon>
        <taxon>Spermatophyta</taxon>
        <taxon>Magnoliopsida</taxon>
        <taxon>eudicotyledons</taxon>
        <taxon>Gunneridae</taxon>
        <taxon>Pentapetalae</taxon>
        <taxon>rosids</taxon>
        <taxon>fabids</taxon>
        <taxon>Rosales</taxon>
        <taxon>Rosaceae</taxon>
        <taxon>Amygdaloideae</taxon>
        <taxon>Amygdaleae</taxon>
        <taxon>Prunus</taxon>
    </lineage>
</organism>
<dbReference type="Pfam" id="PF25043">
    <property type="entry name" value="DUF7788"/>
    <property type="match status" value="1"/>
</dbReference>
<dbReference type="InterPro" id="IPR011205">
    <property type="entry name" value="UCP015417_vWA"/>
</dbReference>